<evidence type="ECO:0000313" key="8">
    <source>
        <dbReference type="EMBL" id="MBB3954172.1"/>
    </source>
</evidence>
<keyword evidence="3 6" id="KW-0812">Transmembrane</keyword>
<dbReference type="InterPro" id="IPR044770">
    <property type="entry name" value="MFS_spinster-like"/>
</dbReference>
<dbReference type="RefSeq" id="WP_183623470.1">
    <property type="nucleotide sequence ID" value="NZ_JACIDX010000003.1"/>
</dbReference>
<feature type="transmembrane region" description="Helical" evidence="6">
    <location>
        <begin position="83"/>
        <end position="103"/>
    </location>
</feature>
<evidence type="ECO:0000259" key="7">
    <source>
        <dbReference type="PROSITE" id="PS50850"/>
    </source>
</evidence>
<organism evidence="8 9">
    <name type="scientific">Novosphingobium sediminicola</name>
    <dbReference type="NCBI Taxonomy" id="563162"/>
    <lineage>
        <taxon>Bacteria</taxon>
        <taxon>Pseudomonadati</taxon>
        <taxon>Pseudomonadota</taxon>
        <taxon>Alphaproteobacteria</taxon>
        <taxon>Sphingomonadales</taxon>
        <taxon>Sphingomonadaceae</taxon>
        <taxon>Novosphingobium</taxon>
    </lineage>
</organism>
<dbReference type="GO" id="GO:0016020">
    <property type="term" value="C:membrane"/>
    <property type="evidence" value="ECO:0007669"/>
    <property type="project" value="UniProtKB-SubCell"/>
</dbReference>
<keyword evidence="5 6" id="KW-0472">Membrane</keyword>
<accession>A0A7W6CMF8</accession>
<feature type="transmembrane region" description="Helical" evidence="6">
    <location>
        <begin position="275"/>
        <end position="297"/>
    </location>
</feature>
<evidence type="ECO:0000256" key="2">
    <source>
        <dbReference type="ARBA" id="ARBA00022448"/>
    </source>
</evidence>
<feature type="transmembrane region" description="Helical" evidence="6">
    <location>
        <begin position="185"/>
        <end position="204"/>
    </location>
</feature>
<evidence type="ECO:0000256" key="1">
    <source>
        <dbReference type="ARBA" id="ARBA00004141"/>
    </source>
</evidence>
<feature type="transmembrane region" description="Helical" evidence="6">
    <location>
        <begin position="55"/>
        <end position="76"/>
    </location>
</feature>
<keyword evidence="9" id="KW-1185">Reference proteome</keyword>
<feature type="transmembrane region" description="Helical" evidence="6">
    <location>
        <begin position="12"/>
        <end position="35"/>
    </location>
</feature>
<evidence type="ECO:0000256" key="5">
    <source>
        <dbReference type="ARBA" id="ARBA00023136"/>
    </source>
</evidence>
<evidence type="ECO:0000256" key="3">
    <source>
        <dbReference type="ARBA" id="ARBA00022692"/>
    </source>
</evidence>
<feature type="transmembrane region" description="Helical" evidence="6">
    <location>
        <begin position="402"/>
        <end position="423"/>
    </location>
</feature>
<reference evidence="8 9" key="1">
    <citation type="submission" date="2020-08" db="EMBL/GenBank/DDBJ databases">
        <title>Genomic Encyclopedia of Type Strains, Phase IV (KMG-IV): sequencing the most valuable type-strain genomes for metagenomic binning, comparative biology and taxonomic classification.</title>
        <authorList>
            <person name="Goeker M."/>
        </authorList>
    </citation>
    <scope>NUCLEOTIDE SEQUENCE [LARGE SCALE GENOMIC DNA]</scope>
    <source>
        <strain evidence="8 9">DSM 27057</strain>
    </source>
</reference>
<protein>
    <submittedName>
        <fullName evidence="8">MFS family permease</fullName>
    </submittedName>
</protein>
<dbReference type="Proteomes" id="UP000548867">
    <property type="component" value="Unassembled WGS sequence"/>
</dbReference>
<dbReference type="Gene3D" id="1.20.1250.20">
    <property type="entry name" value="MFS general substrate transporter like domains"/>
    <property type="match status" value="1"/>
</dbReference>
<feature type="transmembrane region" description="Helical" evidence="6">
    <location>
        <begin position="309"/>
        <end position="328"/>
    </location>
</feature>
<dbReference type="InterPro" id="IPR011701">
    <property type="entry name" value="MFS"/>
</dbReference>
<dbReference type="AlphaFoldDB" id="A0A7W6CMF8"/>
<comment type="subcellular location">
    <subcellularLocation>
        <location evidence="1">Membrane</location>
        <topology evidence="1">Multi-pass membrane protein</topology>
    </subcellularLocation>
</comment>
<dbReference type="PROSITE" id="PS50850">
    <property type="entry name" value="MFS"/>
    <property type="match status" value="1"/>
</dbReference>
<feature type="transmembrane region" description="Helical" evidence="6">
    <location>
        <begin position="368"/>
        <end position="390"/>
    </location>
</feature>
<keyword evidence="2" id="KW-0813">Transport</keyword>
<dbReference type="EMBL" id="JACIDX010000003">
    <property type="protein sequence ID" value="MBB3954172.1"/>
    <property type="molecule type" value="Genomic_DNA"/>
</dbReference>
<dbReference type="PANTHER" id="PTHR23505">
    <property type="entry name" value="SPINSTER"/>
    <property type="match status" value="1"/>
</dbReference>
<dbReference type="GO" id="GO:0022857">
    <property type="term" value="F:transmembrane transporter activity"/>
    <property type="evidence" value="ECO:0007669"/>
    <property type="project" value="InterPro"/>
</dbReference>
<dbReference type="InterPro" id="IPR020846">
    <property type="entry name" value="MFS_dom"/>
</dbReference>
<feature type="transmembrane region" description="Helical" evidence="6">
    <location>
        <begin position="235"/>
        <end position="255"/>
    </location>
</feature>
<evidence type="ECO:0000313" key="9">
    <source>
        <dbReference type="Proteomes" id="UP000548867"/>
    </source>
</evidence>
<evidence type="ECO:0000256" key="6">
    <source>
        <dbReference type="SAM" id="Phobius"/>
    </source>
</evidence>
<dbReference type="Pfam" id="PF07690">
    <property type="entry name" value="MFS_1"/>
    <property type="match status" value="1"/>
</dbReference>
<dbReference type="PANTHER" id="PTHR23505:SF79">
    <property type="entry name" value="PROTEIN SPINSTER"/>
    <property type="match status" value="1"/>
</dbReference>
<feature type="transmembrane region" description="Helical" evidence="6">
    <location>
        <begin position="334"/>
        <end position="356"/>
    </location>
</feature>
<proteinExistence type="predicted"/>
<evidence type="ECO:0000256" key="4">
    <source>
        <dbReference type="ARBA" id="ARBA00022989"/>
    </source>
</evidence>
<keyword evidence="4 6" id="KW-1133">Transmembrane helix</keyword>
<comment type="caution">
    <text evidence="8">The sequence shown here is derived from an EMBL/GenBank/DDBJ whole genome shotgun (WGS) entry which is preliminary data.</text>
</comment>
<feature type="domain" description="Major facilitator superfamily (MFS) profile" evidence="7">
    <location>
        <begin position="17"/>
        <end position="436"/>
    </location>
</feature>
<gene>
    <name evidence="8" type="ORF">GGR38_001099</name>
</gene>
<dbReference type="SUPFAM" id="SSF103473">
    <property type="entry name" value="MFS general substrate transporter"/>
    <property type="match status" value="1"/>
</dbReference>
<dbReference type="InterPro" id="IPR036259">
    <property type="entry name" value="MFS_trans_sf"/>
</dbReference>
<name>A0A7W6CMF8_9SPHN</name>
<sequence>MRAPAESWPRAATAWWMVALLFLAGICSVIDRAILNMVVDPVRHDLGIGDGAIGLLQGLAFGLFYAFMGMPMGLAADRVSRRNLLTGGIALWSLATIGSGLAAGFGQLFAARLLVGLGEAALGPCAISLISDLFAPDKRGRPISIYMMGQSLAQGLGIAFTGIVLSAAAKGAFVHWPVLAGLAPWRTVFVISGSLGLIVVLGMMTTREPVRRGLSPLAAHPGLGESAAWFWRNRAVLAPLYLGFGVCFIAAYGGAAWQPTMLMRGFGVSPQFVGAWLGPLSMLFSATGPLVGGWLLDRSMKAGKPMLRFRLLSFMPLLALPSTLAVLAGDARTAAFVVATGNAIYAVCGTLMFATLQAIVPARMRGTSIALTLVLNTLLGAASGPLLVASVNGAVLHDPAKVGWAIALVAGPAVIVAAGLFNMGRIAMARAAKQGDETAALLGVV</sequence>
<feature type="transmembrane region" description="Helical" evidence="6">
    <location>
        <begin position="109"/>
        <end position="135"/>
    </location>
</feature>